<dbReference type="AlphaFoldDB" id="A0A0A8K2K2"/>
<keyword evidence="2" id="KW-1185">Reference proteome</keyword>
<accession>A0A0A8K2K2</accession>
<evidence type="ECO:0000313" key="1">
    <source>
        <dbReference type="EMBL" id="BAQ17001.1"/>
    </source>
</evidence>
<organism evidence="1 2">
    <name type="scientific">Methyloceanibacter caenitepidi</name>
    <dbReference type="NCBI Taxonomy" id="1384459"/>
    <lineage>
        <taxon>Bacteria</taxon>
        <taxon>Pseudomonadati</taxon>
        <taxon>Pseudomonadota</taxon>
        <taxon>Alphaproteobacteria</taxon>
        <taxon>Hyphomicrobiales</taxon>
        <taxon>Hyphomicrobiaceae</taxon>
        <taxon>Methyloceanibacter</taxon>
    </lineage>
</organism>
<gene>
    <name evidence="1" type="ORF">GL4_1546</name>
</gene>
<sequence length="53" mass="5488">MILGPGLMAPQRIPKCDIVACGPVHSVWKIVPLGALAGLARAQEMGCFKSAPS</sequence>
<name>A0A0A8K2K2_9HYPH</name>
<dbReference type="HOGENOM" id="CLU_3063303_0_0_5"/>
<dbReference type="KEGG" id="mcg:GL4_1546"/>
<reference evidence="1 2" key="1">
    <citation type="submission" date="2014-09" db="EMBL/GenBank/DDBJ databases">
        <title>Genome sequencing of Methyloceanibacter caenitepidi Gela4.</title>
        <authorList>
            <person name="Takeuchi M."/>
            <person name="Susumu S."/>
            <person name="Kamagata Y."/>
            <person name="Oshima K."/>
            <person name="Hattori M."/>
            <person name="Iwasaki W."/>
        </authorList>
    </citation>
    <scope>NUCLEOTIDE SEQUENCE [LARGE SCALE GENOMIC DNA]</scope>
    <source>
        <strain evidence="1 2">Gela4</strain>
    </source>
</reference>
<protein>
    <submittedName>
        <fullName evidence="1">Uncharacterized protein</fullName>
    </submittedName>
</protein>
<evidence type="ECO:0000313" key="2">
    <source>
        <dbReference type="Proteomes" id="UP000031643"/>
    </source>
</evidence>
<dbReference type="EMBL" id="AP014648">
    <property type="protein sequence ID" value="BAQ17001.1"/>
    <property type="molecule type" value="Genomic_DNA"/>
</dbReference>
<dbReference type="Proteomes" id="UP000031643">
    <property type="component" value="Chromosome"/>
</dbReference>
<proteinExistence type="predicted"/>